<protein>
    <submittedName>
        <fullName evidence="2">Transglutaminase-like enzyme</fullName>
    </submittedName>
</protein>
<dbReference type="EMBL" id="BAVR01000041">
    <property type="protein sequence ID" value="GAE89611.1"/>
    <property type="molecule type" value="Genomic_DNA"/>
</dbReference>
<dbReference type="SUPFAM" id="SSF54001">
    <property type="entry name" value="Cysteine proteinases"/>
    <property type="match status" value="1"/>
</dbReference>
<gene>
    <name evidence="2" type="ORF">JCM21531_3152</name>
</gene>
<dbReference type="PANTHER" id="PTHR33490">
    <property type="entry name" value="BLR5614 PROTEIN-RELATED"/>
    <property type="match status" value="1"/>
</dbReference>
<dbReference type="InterPro" id="IPR002931">
    <property type="entry name" value="Transglutaminase-like"/>
</dbReference>
<dbReference type="Gene3D" id="3.10.620.30">
    <property type="match status" value="1"/>
</dbReference>
<dbReference type="InterPro" id="IPR038765">
    <property type="entry name" value="Papain-like_cys_pep_sf"/>
</dbReference>
<dbReference type="AlphaFoldDB" id="W4V8X8"/>
<dbReference type="STRING" id="1294263.JCM21531_3152"/>
<dbReference type="Proteomes" id="UP000019109">
    <property type="component" value="Unassembled WGS sequence"/>
</dbReference>
<dbReference type="RefSeq" id="WP_038289990.1">
    <property type="nucleotide sequence ID" value="NZ_BAVR01000041.1"/>
</dbReference>
<sequence>MKKIVSSIIMLVLTVIIFTNAGFAVTTTITEYIKSNGVSLQKIPSDVEGKVTLTGETVNSLIKILIIKDDIQRWYEVKLVDGKFNEEIWLIDGKGKYQVSVLVHKKDRVYTFGPTVFVENTVEVNRFTVPTLHVESNNEDIIALAQELTKDAKTDREKAENIYNWVVNNIRYDYDKYLRQINKNFDNIYGALNTLETKKGVCYDYSALVAALGRASGLQVKMIKGNFIGTYGNELHAWNEIYISEEKRWINVDSTFGSTLRTSYFDNRDFNKNHEKLEEY</sequence>
<evidence type="ECO:0000259" key="1">
    <source>
        <dbReference type="SMART" id="SM00460"/>
    </source>
</evidence>
<dbReference type="SMART" id="SM00460">
    <property type="entry name" value="TGc"/>
    <property type="match status" value="1"/>
</dbReference>
<dbReference type="Pfam" id="PF01841">
    <property type="entry name" value="Transglut_core"/>
    <property type="match status" value="1"/>
</dbReference>
<dbReference type="OrthoDB" id="9788327at2"/>
<evidence type="ECO:0000313" key="2">
    <source>
        <dbReference type="EMBL" id="GAE89611.1"/>
    </source>
</evidence>
<dbReference type="PANTHER" id="PTHR33490:SF3">
    <property type="entry name" value="CONSERVED INTEGRAL MEMBRANE PROTEIN"/>
    <property type="match status" value="1"/>
</dbReference>
<reference evidence="2" key="1">
    <citation type="journal article" date="2014" name="Genome Announc.">
        <title>Draft Genome Sequence of Clostridium straminisolvens Strain JCM 21531T, Isolated from a Cellulose-Degrading Bacterial Community.</title>
        <authorList>
            <person name="Yuki M."/>
            <person name="Oshima K."/>
            <person name="Suda W."/>
            <person name="Sakamoto M."/>
            <person name="Kitamura K."/>
            <person name="Iida T."/>
            <person name="Hattori M."/>
            <person name="Ohkuma M."/>
        </authorList>
    </citation>
    <scope>NUCLEOTIDE SEQUENCE [LARGE SCALE GENOMIC DNA]</scope>
    <source>
        <strain evidence="2">JCM 21531</strain>
    </source>
</reference>
<accession>W4V8X8</accession>
<evidence type="ECO:0000313" key="3">
    <source>
        <dbReference type="Proteomes" id="UP000019109"/>
    </source>
</evidence>
<name>W4V8X8_9FIRM</name>
<proteinExistence type="predicted"/>
<organism evidence="2 3">
    <name type="scientific">Acetivibrio straminisolvens JCM 21531</name>
    <dbReference type="NCBI Taxonomy" id="1294263"/>
    <lineage>
        <taxon>Bacteria</taxon>
        <taxon>Bacillati</taxon>
        <taxon>Bacillota</taxon>
        <taxon>Clostridia</taxon>
        <taxon>Eubacteriales</taxon>
        <taxon>Oscillospiraceae</taxon>
        <taxon>Acetivibrio</taxon>
    </lineage>
</organism>
<feature type="domain" description="Transglutaminase-like" evidence="1">
    <location>
        <begin position="194"/>
        <end position="256"/>
    </location>
</feature>
<keyword evidence="3" id="KW-1185">Reference proteome</keyword>
<comment type="caution">
    <text evidence="2">The sequence shown here is derived from an EMBL/GenBank/DDBJ whole genome shotgun (WGS) entry which is preliminary data.</text>
</comment>